<dbReference type="AlphaFoldDB" id="W0JQH0"/>
<keyword evidence="3" id="KW-1185">Reference proteome</keyword>
<dbReference type="GeneID" id="25145194"/>
<reference evidence="2 3" key="1">
    <citation type="submission" date="2014-01" db="EMBL/GenBank/DDBJ databases">
        <authorList>
            <consortium name="DOE Joint Genome Institute"/>
            <person name="Anderson I."/>
            <person name="Huntemann M."/>
            <person name="Han J."/>
            <person name="Chen A."/>
            <person name="Kyrpides N."/>
            <person name="Mavromatis K."/>
            <person name="Markowitz V."/>
            <person name="Palaniappan K."/>
            <person name="Ivanova N."/>
            <person name="Schaumberg A."/>
            <person name="Pati A."/>
            <person name="Liolios K."/>
            <person name="Nordberg H.P."/>
            <person name="Cantor M.N."/>
            <person name="Hua S.X."/>
            <person name="Woyke T."/>
        </authorList>
    </citation>
    <scope>NUCLEOTIDE SEQUENCE [LARGE SCALE GENOMIC DNA]</scope>
    <source>
        <strain evidence="2 3">XH-48</strain>
    </source>
</reference>
<dbReference type="STRING" id="797299.HALLA_12145"/>
<protein>
    <submittedName>
        <fullName evidence="2">Uncharacterized protein</fullName>
    </submittedName>
</protein>
<organism evidence="2 3">
    <name type="scientific">Halostagnicola larsenii XH-48</name>
    <dbReference type="NCBI Taxonomy" id="797299"/>
    <lineage>
        <taxon>Archaea</taxon>
        <taxon>Methanobacteriati</taxon>
        <taxon>Methanobacteriota</taxon>
        <taxon>Stenosarchaea group</taxon>
        <taxon>Halobacteria</taxon>
        <taxon>Halobacteriales</taxon>
        <taxon>Natrialbaceae</taxon>
        <taxon>Halostagnicola</taxon>
    </lineage>
</organism>
<name>W0JQH0_9EURY</name>
<proteinExistence type="predicted"/>
<evidence type="ECO:0000313" key="3">
    <source>
        <dbReference type="Proteomes" id="UP000019024"/>
    </source>
</evidence>
<feature type="region of interest" description="Disordered" evidence="1">
    <location>
        <begin position="28"/>
        <end position="51"/>
    </location>
</feature>
<gene>
    <name evidence="2" type="ORF">HALLA_12145</name>
</gene>
<evidence type="ECO:0000313" key="2">
    <source>
        <dbReference type="EMBL" id="AHG00976.1"/>
    </source>
</evidence>
<dbReference type="KEGG" id="hlr:HALLA_12145"/>
<dbReference type="EMBL" id="CP007055">
    <property type="protein sequence ID" value="AHG00976.1"/>
    <property type="molecule type" value="Genomic_DNA"/>
</dbReference>
<dbReference type="Proteomes" id="UP000019024">
    <property type="component" value="Chromosome"/>
</dbReference>
<feature type="compositionally biased region" description="Polar residues" evidence="1">
    <location>
        <begin position="39"/>
        <end position="51"/>
    </location>
</feature>
<evidence type="ECO:0000256" key="1">
    <source>
        <dbReference type="SAM" id="MobiDB-lite"/>
    </source>
</evidence>
<dbReference type="PATRIC" id="fig|797299.3.peg.1451"/>
<dbReference type="HOGENOM" id="CLU_2103420_0_0_2"/>
<sequence length="115" mass="12436">MAVAIATLERDGTTLELPLLAEGGGAPLVGQDIGKPESGPSNKGSINPRWQDQWSRSEGYTLSVRYTESDAYSRAIELADLLKSHSDGEDLLLNIDYPNTMTTSASPQLQSKTLR</sequence>
<dbReference type="RefSeq" id="WP_049952685.1">
    <property type="nucleotide sequence ID" value="NZ_CP007055.1"/>
</dbReference>
<accession>W0JQH0</accession>